<dbReference type="InterPro" id="IPR038964">
    <property type="entry name" value="ABFB"/>
</dbReference>
<dbReference type="EMBL" id="JAROAV010000007">
    <property type="protein sequence ID" value="MDF8262949.1"/>
    <property type="molecule type" value="Genomic_DNA"/>
</dbReference>
<dbReference type="Gene3D" id="2.80.10.50">
    <property type="match status" value="2"/>
</dbReference>
<dbReference type="Pfam" id="PF00652">
    <property type="entry name" value="Ricin_B_lectin"/>
    <property type="match status" value="2"/>
</dbReference>
<evidence type="ECO:0000256" key="1">
    <source>
        <dbReference type="SAM" id="SignalP"/>
    </source>
</evidence>
<keyword evidence="1" id="KW-0732">Signal</keyword>
<feature type="domain" description="Ricin B lectin" evidence="2">
    <location>
        <begin position="522"/>
        <end position="657"/>
    </location>
</feature>
<evidence type="ECO:0000313" key="4">
    <source>
        <dbReference type="Proteomes" id="UP001528912"/>
    </source>
</evidence>
<dbReference type="InterPro" id="IPR013320">
    <property type="entry name" value="ConA-like_dom_sf"/>
</dbReference>
<dbReference type="InterPro" id="IPR000772">
    <property type="entry name" value="Ricin_B_lectin"/>
</dbReference>
<dbReference type="SUPFAM" id="SSF49899">
    <property type="entry name" value="Concanavalin A-like lectins/glucanases"/>
    <property type="match status" value="1"/>
</dbReference>
<dbReference type="PANTHER" id="PTHR39447:SF2">
    <property type="entry name" value="ALPHA-L-ARABINOFURANOSIDASE B"/>
    <property type="match status" value="1"/>
</dbReference>
<dbReference type="SUPFAM" id="SSF50370">
    <property type="entry name" value="Ricin B-like lectins"/>
    <property type="match status" value="2"/>
</dbReference>
<evidence type="ECO:0000259" key="2">
    <source>
        <dbReference type="SMART" id="SM00458"/>
    </source>
</evidence>
<dbReference type="PANTHER" id="PTHR39447">
    <property type="entry name" value="ALPHA-L-ARABINOFURANOSIDASE B"/>
    <property type="match status" value="1"/>
</dbReference>
<evidence type="ECO:0000313" key="3">
    <source>
        <dbReference type="EMBL" id="MDF8262949.1"/>
    </source>
</evidence>
<feature type="chain" id="PRO_5046115355" evidence="1">
    <location>
        <begin position="38"/>
        <end position="657"/>
    </location>
</feature>
<feature type="domain" description="Ricin B lectin" evidence="2">
    <location>
        <begin position="382"/>
        <end position="512"/>
    </location>
</feature>
<dbReference type="Gene3D" id="2.60.120.200">
    <property type="match status" value="1"/>
</dbReference>
<accession>A0ABT6C226</accession>
<sequence>MPTRSSPTHHRRRRLLQAWLSSILLACAFVAVGPVSAGPAHAAGTGPCDIYAGAGNPCVAAFSSTRALSSGYNGPLYQVRRTSDGATTTISTLSAGGYANAAAQDAFCRSTSCVIPTIYDQTSNHNDLTVFPRLPDGQQGTDNSPADATAVPVTVNGTKVYGIYMPPRVSYRRAAADTRGTARGSSPETIYEVASGTNVNNGCCSDFGNVEARQTDDLAGTMDTVNLSTLNGVFRGDKAYGYGPWVQNDLENGVFQGATPVSTQNHGNPSEFVTALTRNNGTSRYSLKGADATDGTAATAMTMWYDGALPSGTVLGPPGQSYTPMRLEGSIVLGAGGDNSNAGTATFFEGVMTAGFSTDAADNQVQANVAAQHYNGANSGGGPGSTITHAGKCVDVAADDKGGNGKQVQLWDCRTRAADQHWEGSAYGIHTLGTMSRCLDAVGNGTANGTRVQLYDCNPAVAGQQWIVRGDGTIFNPHSGRCLDDPSGNLTNGTPLQLYDCNGNAAQQFTVTDGVPLLPAIQPSSHEVGNPQNCVDVAGDDVRARGQAVQTWPCYTIVTERPEAQDQKWVYHPDTQTVTSLGFCLDVAGNATANFSKLEIWDCIPNGGAQKFQLRSDGSVYNPQSGRCLDVNQGTHDVATLQLYDCIGGDAQRFTLN</sequence>
<gene>
    <name evidence="3" type="ORF">P4R38_01665</name>
</gene>
<proteinExistence type="predicted"/>
<comment type="caution">
    <text evidence="3">The sequence shown here is derived from an EMBL/GenBank/DDBJ whole genome shotgun (WGS) entry which is preliminary data.</text>
</comment>
<name>A0ABT6C226_9MICO</name>
<feature type="signal peptide" evidence="1">
    <location>
        <begin position="1"/>
        <end position="37"/>
    </location>
</feature>
<dbReference type="InterPro" id="IPR035992">
    <property type="entry name" value="Ricin_B-like_lectins"/>
</dbReference>
<dbReference type="Pfam" id="PF09206">
    <property type="entry name" value="ArabFuran-catal"/>
    <property type="match status" value="1"/>
</dbReference>
<protein>
    <submittedName>
        <fullName evidence="3">Arabinofuranosidase catalytic domain-containing protein</fullName>
    </submittedName>
</protein>
<organism evidence="3 4">
    <name type="scientific">Luteipulveratus flavus</name>
    <dbReference type="NCBI Taxonomy" id="3031728"/>
    <lineage>
        <taxon>Bacteria</taxon>
        <taxon>Bacillati</taxon>
        <taxon>Actinomycetota</taxon>
        <taxon>Actinomycetes</taxon>
        <taxon>Micrococcales</taxon>
        <taxon>Dermacoccaceae</taxon>
        <taxon>Luteipulveratus</taxon>
    </lineage>
</organism>
<dbReference type="PROSITE" id="PS51257">
    <property type="entry name" value="PROKAR_LIPOPROTEIN"/>
    <property type="match status" value="1"/>
</dbReference>
<reference evidence="3 4" key="1">
    <citation type="submission" date="2023-03" db="EMBL/GenBank/DDBJ databases">
        <title>YIM 133296 draft genome.</title>
        <authorList>
            <person name="Xiong L."/>
        </authorList>
    </citation>
    <scope>NUCLEOTIDE SEQUENCE [LARGE SCALE GENOMIC DNA]</scope>
    <source>
        <strain evidence="3 4">YIM 133296</strain>
    </source>
</reference>
<dbReference type="Proteomes" id="UP001528912">
    <property type="component" value="Unassembled WGS sequence"/>
</dbReference>
<dbReference type="RefSeq" id="WP_277190768.1">
    <property type="nucleotide sequence ID" value="NZ_JAROAV010000007.1"/>
</dbReference>
<dbReference type="PROSITE" id="PS50231">
    <property type="entry name" value="RICIN_B_LECTIN"/>
    <property type="match status" value="2"/>
</dbReference>
<dbReference type="InterPro" id="IPR015289">
    <property type="entry name" value="A-L-arabinofuranosidase_B_cat"/>
</dbReference>
<dbReference type="SMART" id="SM00458">
    <property type="entry name" value="RICIN"/>
    <property type="match status" value="2"/>
</dbReference>
<keyword evidence="4" id="KW-1185">Reference proteome</keyword>